<reference evidence="2" key="1">
    <citation type="submission" date="2021-01" db="EMBL/GenBank/DDBJ databases">
        <title>Description of Breznakiella homolactica.</title>
        <authorList>
            <person name="Song Y."/>
            <person name="Brune A."/>
        </authorList>
    </citation>
    <scope>NUCLEOTIDE SEQUENCE</scope>
    <source>
        <strain evidence="2">RmG30</strain>
    </source>
</reference>
<dbReference type="KEGG" id="bhc:JFL75_00090"/>
<keyword evidence="4" id="KW-1185">Reference proteome</keyword>
<dbReference type="EMBL" id="CP067089">
    <property type="protein sequence ID" value="QQO09358.1"/>
    <property type="molecule type" value="Genomic_DNA"/>
</dbReference>
<sequence length="329" mass="35644">MPYSILQRRTFPLLIMAALLSAASCSKEKRNQSPVSAPAVKNSSGLTPSGIVTIQNTPLYQFNSDSRRGAPQWAAALDFGETVELDGPYNPNSYDTIDEESINLIPVRRPASADGGPELRGWMNRNHYASEDSRIAAVMASEIVLESGSGSVTITRGYPVVVYPDTADGSAVNIYSVEFASSFDKKPVKKTDLSFNPDDVGVAVSVARAAGQRNADKARAILEEAEKQYPASALVPVIRRRLEPQQDAPAERSLEPLMGIFSVGNMAAAVYEQPEKTAAILGYIEEFEDVTVTARTKTAEQADSGSVRWYYSTHPLEGWIFGTDLEGAD</sequence>
<gene>
    <name evidence="3" type="ORF">JFL75_00090</name>
    <name evidence="2" type="ORF">JFL75_20850</name>
</gene>
<evidence type="ECO:0000313" key="2">
    <source>
        <dbReference type="EMBL" id="QQO09343.1"/>
    </source>
</evidence>
<protein>
    <submittedName>
        <fullName evidence="2">Uncharacterized protein</fullName>
    </submittedName>
</protein>
<evidence type="ECO:0000313" key="4">
    <source>
        <dbReference type="Proteomes" id="UP000595917"/>
    </source>
</evidence>
<accession>A0A7T7XN82</accession>
<dbReference type="Proteomes" id="UP000595917">
    <property type="component" value="Chromosome"/>
</dbReference>
<name>A0A7T7XN82_9SPIR</name>
<dbReference type="RefSeq" id="WP_215626649.1">
    <property type="nucleotide sequence ID" value="NZ_CP067089.2"/>
</dbReference>
<keyword evidence="1" id="KW-0732">Signal</keyword>
<feature type="chain" id="PRO_5036212572" evidence="1">
    <location>
        <begin position="23"/>
        <end position="329"/>
    </location>
</feature>
<evidence type="ECO:0000256" key="1">
    <source>
        <dbReference type="SAM" id="SignalP"/>
    </source>
</evidence>
<feature type="signal peptide" evidence="1">
    <location>
        <begin position="1"/>
        <end position="22"/>
    </location>
</feature>
<dbReference type="AlphaFoldDB" id="A0A7T7XN82"/>
<evidence type="ECO:0000313" key="3">
    <source>
        <dbReference type="EMBL" id="QQO09358.1"/>
    </source>
</evidence>
<organism evidence="2 4">
    <name type="scientific">Breznakiella homolactica</name>
    <dbReference type="NCBI Taxonomy" id="2798577"/>
    <lineage>
        <taxon>Bacteria</taxon>
        <taxon>Pseudomonadati</taxon>
        <taxon>Spirochaetota</taxon>
        <taxon>Spirochaetia</taxon>
        <taxon>Spirochaetales</taxon>
        <taxon>Breznakiellaceae</taxon>
        <taxon>Breznakiella</taxon>
    </lineage>
</organism>
<proteinExistence type="predicted"/>
<dbReference type="EMBL" id="CP067089">
    <property type="protein sequence ID" value="QQO09343.1"/>
    <property type="molecule type" value="Genomic_DNA"/>
</dbReference>